<keyword evidence="3" id="KW-0274">FAD</keyword>
<feature type="domain" description="Amine oxidase" evidence="6">
    <location>
        <begin position="15"/>
        <end position="491"/>
    </location>
</feature>
<dbReference type="GO" id="GO:0016491">
    <property type="term" value="F:oxidoreductase activity"/>
    <property type="evidence" value="ECO:0007669"/>
    <property type="project" value="InterPro"/>
</dbReference>
<protein>
    <submittedName>
        <fullName evidence="7">NAD(P)/FAD-dependent oxidoreductase</fullName>
    </submittedName>
</protein>
<proteinExistence type="predicted"/>
<evidence type="ECO:0000256" key="2">
    <source>
        <dbReference type="ARBA" id="ARBA00022729"/>
    </source>
</evidence>
<dbReference type="PANTHER" id="PTHR46091">
    <property type="entry name" value="BLR7054 PROTEIN"/>
    <property type="match status" value="1"/>
</dbReference>
<keyword evidence="1" id="KW-0285">Flavoprotein</keyword>
<accession>A0A9Q9BCV7</accession>
<evidence type="ECO:0000256" key="4">
    <source>
        <dbReference type="ARBA" id="ARBA00022857"/>
    </source>
</evidence>
<dbReference type="InterPro" id="IPR036188">
    <property type="entry name" value="FAD/NAD-bd_sf"/>
</dbReference>
<dbReference type="InterPro" id="IPR002937">
    <property type="entry name" value="Amino_oxidase"/>
</dbReference>
<evidence type="ECO:0000259" key="6">
    <source>
        <dbReference type="Pfam" id="PF01593"/>
    </source>
</evidence>
<dbReference type="Proteomes" id="UP001056981">
    <property type="component" value="Chromosome"/>
</dbReference>
<evidence type="ECO:0000256" key="5">
    <source>
        <dbReference type="ARBA" id="ARBA00023027"/>
    </source>
</evidence>
<dbReference type="RefSeq" id="WP_253716201.1">
    <property type="nucleotide sequence ID" value="NZ_CP051522.1"/>
</dbReference>
<dbReference type="AlphaFoldDB" id="A0A9Q9BCV7"/>
<reference evidence="7" key="1">
    <citation type="submission" date="2020-04" db="EMBL/GenBank/DDBJ databases">
        <title>Comparative genomics of oral phylogroup-2 Treponema strains.</title>
        <authorList>
            <person name="Zeng H."/>
            <person name="Chan Y.K."/>
            <person name="Watt R.M."/>
        </authorList>
    </citation>
    <scope>NUCLEOTIDE SEQUENCE</scope>
    <source>
        <strain evidence="7">OMZ 905</strain>
    </source>
</reference>
<evidence type="ECO:0000313" key="8">
    <source>
        <dbReference type="Proteomes" id="UP001056981"/>
    </source>
</evidence>
<dbReference type="InterPro" id="IPR052206">
    <property type="entry name" value="Retinol_saturase"/>
</dbReference>
<keyword evidence="5" id="KW-0520">NAD</keyword>
<organism evidence="7 8">
    <name type="scientific">Treponema denticola</name>
    <dbReference type="NCBI Taxonomy" id="158"/>
    <lineage>
        <taxon>Bacteria</taxon>
        <taxon>Pseudomonadati</taxon>
        <taxon>Spirochaetota</taxon>
        <taxon>Spirochaetia</taxon>
        <taxon>Spirochaetales</taxon>
        <taxon>Treponemataceae</taxon>
        <taxon>Treponema</taxon>
    </lineage>
</organism>
<evidence type="ECO:0000256" key="1">
    <source>
        <dbReference type="ARBA" id="ARBA00022630"/>
    </source>
</evidence>
<gene>
    <name evidence="7" type="ORF">E4N86_05200</name>
</gene>
<dbReference type="Gene3D" id="3.50.50.60">
    <property type="entry name" value="FAD/NAD(P)-binding domain"/>
    <property type="match status" value="2"/>
</dbReference>
<dbReference type="Pfam" id="PF01593">
    <property type="entry name" value="Amino_oxidase"/>
    <property type="match status" value="1"/>
</dbReference>
<name>A0A9Q9BCV7_TREDN</name>
<keyword evidence="2" id="KW-0732">Signal</keyword>
<sequence>MKNYDVIIIGAGNGGLASAASLSQAGKKVCVLEKHNIPGGCGTSFCRGRFEFEVALHQLSSMGTKENPGPLRKQFRRYGIEDKIEWIPIESLYKINLPDGRGITLPADKEEVQKKLIKEFPAEAENIKRYYQTVYKFNEEINSFRAKSAGSTGEPSGLKKWLTKTLFPSVYPTLTKYAVRSTQDVLDEFFKDKALQLCLSAYWCFMGVAPENFPFTILAMCTYIYTEDKPFYVRGGSQVISQALTEMIRENGGTILFNKKVERIIIENGKACGVIDDEGEEFRAKKIISNISPTQTYAKLLQKEEIPDSIRAYFKSYKPGISALTCFIGLDCPPETIGFTDSFNLTYSSLDANEDFKNAYKLDTSIDPIISTCYTVDDPKVSPPGTSIITAGTLKYSEAWEKLSPEEYHQKKYELASTIIDRLEKRFPGLRSHIEEIEVATPLTHMRYLGHPSGAIYGYEQDLRSSVFFFPATDNVIPNLVFASGWVNTCGFGPNYMFADKLASSLLKEMDNE</sequence>
<dbReference type="SUPFAM" id="SSF51905">
    <property type="entry name" value="FAD/NAD(P)-binding domain"/>
    <property type="match status" value="1"/>
</dbReference>
<keyword evidence="4" id="KW-0521">NADP</keyword>
<evidence type="ECO:0000256" key="3">
    <source>
        <dbReference type="ARBA" id="ARBA00022827"/>
    </source>
</evidence>
<dbReference type="EMBL" id="CP051635">
    <property type="protein sequence ID" value="UTD00131.1"/>
    <property type="molecule type" value="Genomic_DNA"/>
</dbReference>
<dbReference type="PANTHER" id="PTHR46091:SF3">
    <property type="entry name" value="AMINE OXIDASE DOMAIN-CONTAINING PROTEIN"/>
    <property type="match status" value="1"/>
</dbReference>
<evidence type="ECO:0000313" key="7">
    <source>
        <dbReference type="EMBL" id="UTD00131.1"/>
    </source>
</evidence>